<sequence length="118" mass="13290">RRIKRGRALRAGSVMVPRVCLFLCAVVGSVNSVLQTDIQYKTDGGCVYHEHHLSLYSEYTPVYQPSDPQGCVRVLCKAYSATHSELAIHSCNPEFVNGEPAELWPGKRYPDCCKKLRY</sequence>
<dbReference type="AlphaFoldDB" id="A0A146KUA1"/>
<evidence type="ECO:0008006" key="3">
    <source>
        <dbReference type="Google" id="ProtNLM"/>
    </source>
</evidence>
<reference evidence="2" key="1">
    <citation type="journal article" date="2016" name="Gigascience">
        <title>De novo construction of an expanded transcriptome assembly for the western tarnished plant bug, Lygus hesperus.</title>
        <authorList>
            <person name="Tassone E.E."/>
            <person name="Geib S.M."/>
            <person name="Hall B."/>
            <person name="Fabrick J.A."/>
            <person name="Brent C.S."/>
            <person name="Hull J.J."/>
        </authorList>
    </citation>
    <scope>NUCLEOTIDE SEQUENCE</scope>
</reference>
<feature type="signal peptide" evidence="1">
    <location>
        <begin position="1"/>
        <end position="32"/>
    </location>
</feature>
<proteinExistence type="predicted"/>
<evidence type="ECO:0000256" key="1">
    <source>
        <dbReference type="SAM" id="SignalP"/>
    </source>
</evidence>
<keyword evidence="1" id="KW-0732">Signal</keyword>
<organism evidence="2">
    <name type="scientific">Lygus hesperus</name>
    <name type="common">Western plant bug</name>
    <dbReference type="NCBI Taxonomy" id="30085"/>
    <lineage>
        <taxon>Eukaryota</taxon>
        <taxon>Metazoa</taxon>
        <taxon>Ecdysozoa</taxon>
        <taxon>Arthropoda</taxon>
        <taxon>Hexapoda</taxon>
        <taxon>Insecta</taxon>
        <taxon>Pterygota</taxon>
        <taxon>Neoptera</taxon>
        <taxon>Paraneoptera</taxon>
        <taxon>Hemiptera</taxon>
        <taxon>Heteroptera</taxon>
        <taxon>Panheteroptera</taxon>
        <taxon>Cimicomorpha</taxon>
        <taxon>Miridae</taxon>
        <taxon>Mirini</taxon>
        <taxon>Lygus</taxon>
    </lineage>
</organism>
<accession>A0A146KUA1</accession>
<dbReference type="EMBL" id="GDHC01018741">
    <property type="protein sequence ID" value="JAP99887.1"/>
    <property type="molecule type" value="Transcribed_RNA"/>
</dbReference>
<name>A0A146KUA1_LYGHE</name>
<feature type="non-terminal residue" evidence="2">
    <location>
        <position position="1"/>
    </location>
</feature>
<protein>
    <recommendedName>
        <fullName evidence="3">Single domain-containing protein</fullName>
    </recommendedName>
</protein>
<feature type="chain" id="PRO_5007526756" description="Single domain-containing protein" evidence="1">
    <location>
        <begin position="33"/>
        <end position="118"/>
    </location>
</feature>
<gene>
    <name evidence="2" type="ORF">g.40330</name>
</gene>
<evidence type="ECO:0000313" key="2">
    <source>
        <dbReference type="EMBL" id="JAP99887.1"/>
    </source>
</evidence>